<dbReference type="SUPFAM" id="SSF50249">
    <property type="entry name" value="Nucleic acid-binding proteins"/>
    <property type="match status" value="3"/>
</dbReference>
<dbReference type="InterPro" id="IPR013955">
    <property type="entry name" value="Rep_factor-A_C"/>
</dbReference>
<dbReference type="PANTHER" id="PTHR47165">
    <property type="entry name" value="OS03G0429900 PROTEIN"/>
    <property type="match status" value="1"/>
</dbReference>
<keyword evidence="4" id="KW-0862">Zinc</keyword>
<evidence type="ECO:0000313" key="9">
    <source>
        <dbReference type="EMBL" id="KAF3501345.1"/>
    </source>
</evidence>
<proteinExistence type="inferred from homology"/>
<dbReference type="PANTHER" id="PTHR47165:SF4">
    <property type="entry name" value="OS03G0429900 PROTEIN"/>
    <property type="match status" value="1"/>
</dbReference>
<evidence type="ECO:0000256" key="6">
    <source>
        <dbReference type="SAM" id="MobiDB-lite"/>
    </source>
</evidence>
<evidence type="ECO:0000256" key="4">
    <source>
        <dbReference type="ARBA" id="ARBA00022833"/>
    </source>
</evidence>
<evidence type="ECO:0000256" key="3">
    <source>
        <dbReference type="ARBA" id="ARBA00022771"/>
    </source>
</evidence>
<dbReference type="CDD" id="cd04476">
    <property type="entry name" value="RPA1_DBD_C"/>
    <property type="match status" value="1"/>
</dbReference>
<accession>A0A8S9NCG1</accession>
<evidence type="ECO:0000256" key="5">
    <source>
        <dbReference type="ARBA" id="ARBA00023125"/>
    </source>
</evidence>
<dbReference type="InterPro" id="IPR047192">
    <property type="entry name" value="Euk_RPA1_DBD_C"/>
</dbReference>
<dbReference type="InterPro" id="IPR012340">
    <property type="entry name" value="NA-bd_OB-fold"/>
</dbReference>
<dbReference type="AlphaFoldDB" id="A0A8S9NCG1"/>
<dbReference type="InterPro" id="IPR003871">
    <property type="entry name" value="RFA1B/D_OB_1st"/>
</dbReference>
<evidence type="ECO:0000313" key="10">
    <source>
        <dbReference type="Proteomes" id="UP000712600"/>
    </source>
</evidence>
<comment type="similarity">
    <text evidence="1">Belongs to the replication factor A protein 1 family.</text>
</comment>
<feature type="domain" description="Replication protein A 70 kDa DNA-binding subunit B/D first OB fold" evidence="7">
    <location>
        <begin position="7"/>
        <end position="107"/>
    </location>
</feature>
<dbReference type="GO" id="GO:0008270">
    <property type="term" value="F:zinc ion binding"/>
    <property type="evidence" value="ECO:0007669"/>
    <property type="project" value="UniProtKB-KW"/>
</dbReference>
<protein>
    <recommendedName>
        <fullName evidence="11">DUF223 domain-containing protein</fullName>
    </recommendedName>
</protein>
<evidence type="ECO:0000259" key="7">
    <source>
        <dbReference type="Pfam" id="PF02721"/>
    </source>
</evidence>
<evidence type="ECO:0000256" key="2">
    <source>
        <dbReference type="ARBA" id="ARBA00022723"/>
    </source>
</evidence>
<dbReference type="CDD" id="cd04481">
    <property type="entry name" value="RPA1_DBD_B_like"/>
    <property type="match status" value="1"/>
</dbReference>
<sequence>MSLNKSFSLLSSVKPWKSAWRVRVKLIHSWKQTPPYAQETFEMVLADEAGGKIHASCNKAHMFRTQRNLPIGEWRVVENFKVSKAGGKYRPTGHDYKISITSETVFTGSDYHDDRSFLSLANFDELSKGKLDTKLLIDVLGQPYDVTEVRIVQVKNEERKMIQFRMRDTCGNEVACCLWGSYAEKIEQYAQESDIENYVFLLRFAKITEFRGDIQVTNAFDATVLDLNPTVPEADVFKDKMKDDLRPLSLNGNKEEKREIVSVTDDWDDIGINMICELSQITEVEKTKIICSIKTVDTDWRWYYIGCKRCSHSVTMITGKGNTTDKPLFRCRDCRATVSNVEPKFKLHLIVEDDTGTCKIMLLDSVAKTIIGDEAKNLWDGSYEEIEDPEILPLPIQALVGKSFCFGVACSDGTDIYKVSEVWSGDFIQKVESNSEPVSQIEGVSSSLSSGGMLAIKGNTQESSECATPISKRKEVDTDLPELTSTSKKICPAPIKLEKTKIV</sequence>
<dbReference type="GO" id="GO:0003677">
    <property type="term" value="F:DNA binding"/>
    <property type="evidence" value="ECO:0007669"/>
    <property type="project" value="UniProtKB-KW"/>
</dbReference>
<evidence type="ECO:0008006" key="11">
    <source>
        <dbReference type="Google" id="ProtNLM"/>
    </source>
</evidence>
<dbReference type="Pfam" id="PF08646">
    <property type="entry name" value="Rep_fac-A_C"/>
    <property type="match status" value="1"/>
</dbReference>
<evidence type="ECO:0000256" key="1">
    <source>
        <dbReference type="ARBA" id="ARBA00005690"/>
    </source>
</evidence>
<keyword evidence="5" id="KW-0238">DNA-binding</keyword>
<dbReference type="CDD" id="cd04480">
    <property type="entry name" value="RPA1_DBD_A_like"/>
    <property type="match status" value="1"/>
</dbReference>
<keyword evidence="3" id="KW-0863">Zinc-finger</keyword>
<dbReference type="Pfam" id="PF02721">
    <property type="entry name" value="DUF223"/>
    <property type="match status" value="1"/>
</dbReference>
<evidence type="ECO:0000259" key="8">
    <source>
        <dbReference type="Pfam" id="PF08646"/>
    </source>
</evidence>
<organism evidence="9 10">
    <name type="scientific">Brassica cretica</name>
    <name type="common">Mustard</name>
    <dbReference type="NCBI Taxonomy" id="69181"/>
    <lineage>
        <taxon>Eukaryota</taxon>
        <taxon>Viridiplantae</taxon>
        <taxon>Streptophyta</taxon>
        <taxon>Embryophyta</taxon>
        <taxon>Tracheophyta</taxon>
        <taxon>Spermatophyta</taxon>
        <taxon>Magnoliopsida</taxon>
        <taxon>eudicotyledons</taxon>
        <taxon>Gunneridae</taxon>
        <taxon>Pentapetalae</taxon>
        <taxon>rosids</taxon>
        <taxon>malvids</taxon>
        <taxon>Brassicales</taxon>
        <taxon>Brassicaceae</taxon>
        <taxon>Brassiceae</taxon>
        <taxon>Brassica</taxon>
    </lineage>
</organism>
<dbReference type="EMBL" id="QGKX02001621">
    <property type="protein sequence ID" value="KAF3501345.1"/>
    <property type="molecule type" value="Genomic_DNA"/>
</dbReference>
<feature type="region of interest" description="Disordered" evidence="6">
    <location>
        <begin position="460"/>
        <end position="479"/>
    </location>
</feature>
<dbReference type="Proteomes" id="UP000712600">
    <property type="component" value="Unassembled WGS sequence"/>
</dbReference>
<reference evidence="9" key="1">
    <citation type="submission" date="2019-12" db="EMBL/GenBank/DDBJ databases">
        <title>Genome sequencing and annotation of Brassica cretica.</title>
        <authorList>
            <person name="Studholme D.J."/>
            <person name="Sarris P."/>
        </authorList>
    </citation>
    <scope>NUCLEOTIDE SEQUENCE</scope>
    <source>
        <strain evidence="9">PFS-109/04</strain>
        <tissue evidence="9">Leaf</tissue>
    </source>
</reference>
<comment type="caution">
    <text evidence="9">The sequence shown here is derived from an EMBL/GenBank/DDBJ whole genome shotgun (WGS) entry which is preliminary data.</text>
</comment>
<dbReference type="Gene3D" id="2.40.50.140">
    <property type="entry name" value="Nucleic acid-binding proteins"/>
    <property type="match status" value="3"/>
</dbReference>
<name>A0A8S9NCG1_BRACR</name>
<gene>
    <name evidence="9" type="ORF">F2Q69_00042959</name>
</gene>
<keyword evidence="2" id="KW-0479">Metal-binding</keyword>
<feature type="domain" description="Replication factor A C-terminal" evidence="8">
    <location>
        <begin position="289"/>
        <end position="389"/>
    </location>
</feature>